<evidence type="ECO:0000256" key="3">
    <source>
        <dbReference type="ARBA" id="ARBA00022643"/>
    </source>
</evidence>
<accession>A0A4P7ULX9</accession>
<dbReference type="CDD" id="cd02809">
    <property type="entry name" value="alpha_hydroxyacid_oxid_FMN"/>
    <property type="match status" value="1"/>
</dbReference>
<gene>
    <name evidence="9" type="ORF">DDIC_08730</name>
</gene>
<dbReference type="InterPro" id="IPR012133">
    <property type="entry name" value="Alpha-hydoxy_acid_DH_FMN"/>
</dbReference>
<dbReference type="GO" id="GO:0016491">
    <property type="term" value="F:oxidoreductase activity"/>
    <property type="evidence" value="ECO:0007669"/>
    <property type="project" value="UniProtKB-KW"/>
</dbReference>
<dbReference type="PANTHER" id="PTHR10578">
    <property type="entry name" value="S -2-HYDROXY-ACID OXIDASE-RELATED"/>
    <property type="match status" value="1"/>
</dbReference>
<protein>
    <submittedName>
        <fullName evidence="9">Alpha-hydroxy-acid oxidizing protein</fullName>
    </submittedName>
</protein>
<feature type="binding site" evidence="7">
    <location>
        <position position="239"/>
    </location>
    <ligand>
        <name>glyoxylate</name>
        <dbReference type="ChEBI" id="CHEBI:36655"/>
    </ligand>
</feature>
<reference evidence="9 10" key="1">
    <citation type="submission" date="2019-02" db="EMBL/GenBank/DDBJ databases">
        <title>Complete Genome Sequence of Desulfovibrio desulfuricans IC1, a Sulfonate Utilizing Anaerobe.</title>
        <authorList>
            <person name="Day L.A."/>
            <person name="De Leon K.B."/>
            <person name="Wall J.D."/>
        </authorList>
    </citation>
    <scope>NUCLEOTIDE SEQUENCE [LARGE SCALE GENOMIC DNA]</scope>
    <source>
        <strain evidence="9 10">IC1</strain>
    </source>
</reference>
<dbReference type="OrthoDB" id="9770452at2"/>
<proteinExistence type="inferred from homology"/>
<evidence type="ECO:0000313" key="10">
    <source>
        <dbReference type="Proteomes" id="UP000297065"/>
    </source>
</evidence>
<dbReference type="AlphaFoldDB" id="A0A4P7ULX9"/>
<feature type="active site" description="Proton acceptor" evidence="6">
    <location>
        <position position="236"/>
    </location>
</feature>
<dbReference type="InterPro" id="IPR000262">
    <property type="entry name" value="FMN-dep_DH"/>
</dbReference>
<dbReference type="PROSITE" id="PS51349">
    <property type="entry name" value="FMN_HYDROXY_ACID_DH_2"/>
    <property type="match status" value="1"/>
</dbReference>
<evidence type="ECO:0000256" key="5">
    <source>
        <dbReference type="ARBA" id="ARBA00024042"/>
    </source>
</evidence>
<keyword evidence="4" id="KW-0560">Oxidoreductase</keyword>
<comment type="cofactor">
    <cofactor evidence="1">
        <name>FMN</name>
        <dbReference type="ChEBI" id="CHEBI:58210"/>
    </cofactor>
</comment>
<dbReference type="PANTHER" id="PTHR10578:SF107">
    <property type="entry name" value="2-HYDROXYACID OXIDASE 1"/>
    <property type="match status" value="1"/>
</dbReference>
<evidence type="ECO:0000256" key="6">
    <source>
        <dbReference type="PIRSR" id="PIRSR000138-1"/>
    </source>
</evidence>
<dbReference type="Proteomes" id="UP000297065">
    <property type="component" value="Chromosome"/>
</dbReference>
<feature type="binding site" evidence="7">
    <location>
        <position position="236"/>
    </location>
    <ligand>
        <name>FMN</name>
        <dbReference type="ChEBI" id="CHEBI:58210"/>
    </ligand>
</feature>
<feature type="binding site" evidence="7">
    <location>
        <position position="212"/>
    </location>
    <ligand>
        <name>FMN</name>
        <dbReference type="ChEBI" id="CHEBI:58210"/>
    </ligand>
</feature>
<keyword evidence="2 7" id="KW-0285">Flavoprotein</keyword>
<dbReference type="EMBL" id="CP036295">
    <property type="protein sequence ID" value="QCC85958.1"/>
    <property type="molecule type" value="Genomic_DNA"/>
</dbReference>
<comment type="similarity">
    <text evidence="5">Belongs to the FMN-dependent alpha-hydroxy acid dehydrogenase family.</text>
</comment>
<evidence type="ECO:0000256" key="1">
    <source>
        <dbReference type="ARBA" id="ARBA00001917"/>
    </source>
</evidence>
<feature type="binding site" evidence="7">
    <location>
        <begin position="290"/>
        <end position="291"/>
    </location>
    <ligand>
        <name>FMN</name>
        <dbReference type="ChEBI" id="CHEBI:58210"/>
    </ligand>
</feature>
<keyword evidence="3 7" id="KW-0288">FMN</keyword>
<feature type="domain" description="FMN hydroxy acid dehydrogenase" evidence="8">
    <location>
        <begin position="35"/>
        <end position="338"/>
    </location>
</feature>
<dbReference type="GO" id="GO:0010181">
    <property type="term" value="F:FMN binding"/>
    <property type="evidence" value="ECO:0007669"/>
    <property type="project" value="InterPro"/>
</dbReference>
<evidence type="ECO:0000313" key="9">
    <source>
        <dbReference type="EMBL" id="QCC85958.1"/>
    </source>
</evidence>
<feature type="binding site" evidence="7">
    <location>
        <begin position="267"/>
        <end position="271"/>
    </location>
    <ligand>
        <name>FMN</name>
        <dbReference type="ChEBI" id="CHEBI:58210"/>
    </ligand>
</feature>
<dbReference type="RefSeq" id="WP_136400082.1">
    <property type="nucleotide sequence ID" value="NZ_CP036295.1"/>
</dbReference>
<dbReference type="InterPro" id="IPR013785">
    <property type="entry name" value="Aldolase_TIM"/>
</dbReference>
<dbReference type="PIRSF" id="PIRSF000138">
    <property type="entry name" value="Al-hdrx_acd_dh"/>
    <property type="match status" value="1"/>
</dbReference>
<evidence type="ECO:0000256" key="2">
    <source>
        <dbReference type="ARBA" id="ARBA00022630"/>
    </source>
</evidence>
<sequence length="338" mass="34847">MKDIRQKAKELMRGSCRLCPICDGRACAGEVPGMGGLGSGTAFKNNVKALAEIALNMRLIHTASAPDTSCSCLGLNLDMPVVAAPIGGMFNFNDAVTEEQYVEAVVQGCKDAGVIGCTGDGVPPVITQSAFAAITAAKGHGIPFIKPWESDELDEKLERSFASGCKIVGMDIDAAGLITLRKMGHPVGPKSPKELAAIVEKIHKAGCKFILKGIMTVADAREAVAAGADCIVVSNHGGRVMEYAPGTARVLPAIAKAVKGQITIMADGGVRSGADVFKMLALGADLVGIGRPIVWAAIGGGAAGVSKYIAQLKGELVQTMVLTGCKDIAAINEDVIFA</sequence>
<dbReference type="Gene3D" id="3.20.20.70">
    <property type="entry name" value="Aldolase class I"/>
    <property type="match status" value="1"/>
</dbReference>
<organism evidence="9 10">
    <name type="scientific">Desulfovibrio desulfuricans</name>
    <dbReference type="NCBI Taxonomy" id="876"/>
    <lineage>
        <taxon>Bacteria</taxon>
        <taxon>Pseudomonadati</taxon>
        <taxon>Thermodesulfobacteriota</taxon>
        <taxon>Desulfovibrionia</taxon>
        <taxon>Desulfovibrionales</taxon>
        <taxon>Desulfovibrionaceae</taxon>
        <taxon>Desulfovibrio</taxon>
    </lineage>
</organism>
<evidence type="ECO:0000256" key="7">
    <source>
        <dbReference type="PIRSR" id="PIRSR000138-2"/>
    </source>
</evidence>
<name>A0A4P7ULX9_DESDE</name>
<dbReference type="Pfam" id="PF01070">
    <property type="entry name" value="FMN_dh"/>
    <property type="match status" value="2"/>
</dbReference>
<dbReference type="InterPro" id="IPR037396">
    <property type="entry name" value="FMN_HAD"/>
</dbReference>
<evidence type="ECO:0000256" key="4">
    <source>
        <dbReference type="ARBA" id="ARBA00023002"/>
    </source>
</evidence>
<feature type="binding site" evidence="7">
    <location>
        <position position="234"/>
    </location>
    <ligand>
        <name>FMN</name>
        <dbReference type="ChEBI" id="CHEBI:58210"/>
    </ligand>
</feature>
<dbReference type="SUPFAM" id="SSF51395">
    <property type="entry name" value="FMN-linked oxidoreductases"/>
    <property type="match status" value="1"/>
</dbReference>
<evidence type="ECO:0000259" key="8">
    <source>
        <dbReference type="PROSITE" id="PS51349"/>
    </source>
</evidence>